<dbReference type="RefSeq" id="WP_093649850.1">
    <property type="nucleotide sequence ID" value="NZ_CTEN01000001.1"/>
</dbReference>
<reference evidence="7" key="1">
    <citation type="submission" date="2015-03" db="EMBL/GenBank/DDBJ databases">
        <authorList>
            <person name="Urmite Genomes"/>
        </authorList>
    </citation>
    <scope>NUCLEOTIDE SEQUENCE [LARGE SCALE GENOMIC DNA]</scope>
    <source>
        <strain evidence="7">FF10</strain>
    </source>
</reference>
<organism evidence="6 7">
    <name type="scientific">Streptococcus varani</name>
    <dbReference type="NCBI Taxonomy" id="1608583"/>
    <lineage>
        <taxon>Bacteria</taxon>
        <taxon>Bacillati</taxon>
        <taxon>Bacillota</taxon>
        <taxon>Bacilli</taxon>
        <taxon>Lactobacillales</taxon>
        <taxon>Streptococcaceae</taxon>
        <taxon>Streptococcus</taxon>
    </lineage>
</organism>
<evidence type="ECO:0000313" key="7">
    <source>
        <dbReference type="Proteomes" id="UP000198604"/>
    </source>
</evidence>
<evidence type="ECO:0000313" key="6">
    <source>
        <dbReference type="EMBL" id="CQR24153.1"/>
    </source>
</evidence>
<dbReference type="GO" id="GO:0016829">
    <property type="term" value="F:lyase activity"/>
    <property type="evidence" value="ECO:0007669"/>
    <property type="project" value="UniProtKB-KW"/>
</dbReference>
<dbReference type="STRING" id="1608583.BN1356_00514"/>
<evidence type="ECO:0000256" key="4">
    <source>
        <dbReference type="ARBA" id="ARBA00047208"/>
    </source>
</evidence>
<evidence type="ECO:0000256" key="1">
    <source>
        <dbReference type="ARBA" id="ARBA00023239"/>
    </source>
</evidence>
<accession>A0A0E4H3K3</accession>
<evidence type="ECO:0000256" key="2">
    <source>
        <dbReference type="ARBA" id="ARBA00023277"/>
    </source>
</evidence>
<keyword evidence="1" id="KW-0456">Lyase</keyword>
<dbReference type="EMBL" id="CTEN01000001">
    <property type="protein sequence ID" value="CQR24153.1"/>
    <property type="molecule type" value="Genomic_DNA"/>
</dbReference>
<dbReference type="OrthoDB" id="1956341at2"/>
<dbReference type="AlphaFoldDB" id="A0A0E4H3K3"/>
<proteinExistence type="inferred from homology"/>
<keyword evidence="7" id="KW-1185">Reference proteome</keyword>
<evidence type="ECO:0000256" key="3">
    <source>
        <dbReference type="ARBA" id="ARBA00046336"/>
    </source>
</evidence>
<name>A0A0E4H3K3_9STRE</name>
<dbReference type="Proteomes" id="UP000198604">
    <property type="component" value="Unassembled WGS sequence"/>
</dbReference>
<dbReference type="InterPro" id="IPR045959">
    <property type="entry name" value="CGDB"/>
</dbReference>
<evidence type="ECO:0000259" key="5">
    <source>
        <dbReference type="Pfam" id="PF19906"/>
    </source>
</evidence>
<feature type="domain" description="C-glycoside deglycosidase beta subunit" evidence="5">
    <location>
        <begin position="2"/>
        <end position="113"/>
    </location>
</feature>
<gene>
    <name evidence="6" type="ORF">BN1356_00514</name>
</gene>
<protein>
    <recommendedName>
        <fullName evidence="4">C-deglycosylation enzyme beta subunit</fullName>
    </recommendedName>
</protein>
<comment type="similarity">
    <text evidence="3">Belongs to the C-glycoside deglycosidase beta subunit family.</text>
</comment>
<sequence length="141" mass="16347">MFEKYLVNPQGFRNVTKEGKTIGYEVQLRIPYYRGLYMSCVEVVDLTVDGVEVPNEDKLFKVKGDVFKWSELPTVIHHRWAMTEPLTVFLKKDGGLSEGEHTVHGFVSLRISYLPFNNEGDDTKVLVLEEEREEENNEYSN</sequence>
<keyword evidence="2" id="KW-0119">Carbohydrate metabolism</keyword>
<dbReference type="Pfam" id="PF19906">
    <property type="entry name" value="CGDB"/>
    <property type="match status" value="1"/>
</dbReference>